<evidence type="ECO:0000256" key="1">
    <source>
        <dbReference type="SAM" id="Phobius"/>
    </source>
</evidence>
<proteinExistence type="predicted"/>
<evidence type="ECO:0000313" key="4">
    <source>
        <dbReference type="Proteomes" id="UP000018208"/>
    </source>
</evidence>
<dbReference type="InterPro" id="IPR050710">
    <property type="entry name" value="Band7/mec-2_domain"/>
</dbReference>
<dbReference type="SUPFAM" id="SSF117892">
    <property type="entry name" value="Band 7/SPFH domain"/>
    <property type="match status" value="1"/>
</dbReference>
<dbReference type="SMART" id="SM00244">
    <property type="entry name" value="PHB"/>
    <property type="match status" value="1"/>
</dbReference>
<dbReference type="Gene3D" id="3.30.479.30">
    <property type="entry name" value="Band 7 domain"/>
    <property type="match status" value="1"/>
</dbReference>
<dbReference type="PANTHER" id="PTHR43327:SF10">
    <property type="entry name" value="STOMATIN-LIKE PROTEIN 2, MITOCHONDRIAL"/>
    <property type="match status" value="1"/>
</dbReference>
<keyword evidence="4" id="KW-1185">Reference proteome</keyword>
<accession>A0A9P8LNV0</accession>
<dbReference type="GO" id="GO:0016020">
    <property type="term" value="C:membrane"/>
    <property type="evidence" value="ECO:0007669"/>
    <property type="project" value="InterPro"/>
</dbReference>
<comment type="caution">
    <text evidence="3">The sequence shown here is derived from an EMBL/GenBank/DDBJ whole genome shotgun (WGS) entry which is preliminary data.</text>
</comment>
<keyword evidence="1" id="KW-0812">Transmembrane</keyword>
<name>A0A9P8LNV0_9EUKA</name>
<dbReference type="OrthoDB" id="434619at2759"/>
<dbReference type="Pfam" id="PF01145">
    <property type="entry name" value="Band_7"/>
    <property type="match status" value="1"/>
</dbReference>
<feature type="domain" description="Band 7" evidence="2">
    <location>
        <begin position="37"/>
        <end position="223"/>
    </location>
</feature>
<dbReference type="AlphaFoldDB" id="A0A9P8LNV0"/>
<keyword evidence="1" id="KW-1133">Transmembrane helix</keyword>
<dbReference type="Proteomes" id="UP000018208">
    <property type="component" value="Unassembled WGS sequence"/>
</dbReference>
<dbReference type="CDD" id="cd08829">
    <property type="entry name" value="SPFH_paraslipin"/>
    <property type="match status" value="1"/>
</dbReference>
<dbReference type="PANTHER" id="PTHR43327">
    <property type="entry name" value="STOMATIN-LIKE PROTEIN 2, MITOCHONDRIAL"/>
    <property type="match status" value="1"/>
</dbReference>
<feature type="transmembrane region" description="Helical" evidence="1">
    <location>
        <begin position="15"/>
        <end position="36"/>
    </location>
</feature>
<dbReference type="InterPro" id="IPR001972">
    <property type="entry name" value="Stomatin_HflK_fam"/>
</dbReference>
<dbReference type="GeneID" id="94299724"/>
<dbReference type="PRINTS" id="PR00721">
    <property type="entry name" value="STOMATIN"/>
</dbReference>
<protein>
    <submittedName>
        <fullName evidence="3">SPFH domain/Band 7 family protein</fullName>
    </submittedName>
</protein>
<sequence>MFGFDFDVLTVEDQLNITGGSCIGAIISILYCIIIFKYTTIVHQQEEIVIERCGQYKKVLQPGCHCLLPFFDAKVEFIAVDYHFNISNHHVQQSVTERKGQDKFIIDKRLQVLDMPLQPVITRDNVQLEVHPMALYKVTDSMLAVYEVQNLYSSIQILISTTLSDIIGRITLDDTLCSRQEVRRQVFNQIHSTIQNWGALLIEVDILEIDPPENIVTAMEAQLLAERERRAKLVEADADRQIKKIMADSLSQEKIQLVTGESQSMVMIAEAEAEGQKAIGMAQAEVIGMLSGKVKGFDVGDFQLKNYWLDAIEAVAINSRNVQLVKGVSILQKLSE</sequence>
<gene>
    <name evidence="3" type="ORF">SS50377_25701</name>
</gene>
<dbReference type="RefSeq" id="XP_067762288.1">
    <property type="nucleotide sequence ID" value="XM_067909532.1"/>
</dbReference>
<keyword evidence="1" id="KW-0472">Membrane</keyword>
<organism evidence="3 4">
    <name type="scientific">Spironucleus salmonicida</name>
    <dbReference type="NCBI Taxonomy" id="348837"/>
    <lineage>
        <taxon>Eukaryota</taxon>
        <taxon>Metamonada</taxon>
        <taxon>Diplomonadida</taxon>
        <taxon>Hexamitidae</taxon>
        <taxon>Hexamitinae</taxon>
        <taxon>Spironucleus</taxon>
    </lineage>
</organism>
<evidence type="ECO:0000259" key="2">
    <source>
        <dbReference type="SMART" id="SM00244"/>
    </source>
</evidence>
<dbReference type="KEGG" id="ssao:94299724"/>
<dbReference type="InterPro" id="IPR036013">
    <property type="entry name" value="Band_7/SPFH_dom_sf"/>
</dbReference>
<dbReference type="EMBL" id="AUWU02000006">
    <property type="protein sequence ID" value="KAH0571515.1"/>
    <property type="molecule type" value="Genomic_DNA"/>
</dbReference>
<dbReference type="InterPro" id="IPR001107">
    <property type="entry name" value="Band_7"/>
</dbReference>
<evidence type="ECO:0000313" key="3">
    <source>
        <dbReference type="EMBL" id="KAH0571515.1"/>
    </source>
</evidence>
<reference evidence="3 4" key="1">
    <citation type="journal article" date="2014" name="PLoS Genet.">
        <title>The Genome of Spironucleus salmonicida Highlights a Fish Pathogen Adapted to Fluctuating Environments.</title>
        <authorList>
            <person name="Xu F."/>
            <person name="Jerlstrom-Hultqvist J."/>
            <person name="Einarsson E."/>
            <person name="Astvaldsson A."/>
            <person name="Svard S.G."/>
            <person name="Andersson J.O."/>
        </authorList>
    </citation>
    <scope>NUCLEOTIDE SEQUENCE [LARGE SCALE GENOMIC DNA]</scope>
    <source>
        <strain evidence="3 4">ATCC 50377</strain>
    </source>
</reference>